<comment type="subcellular location">
    <subcellularLocation>
        <location evidence="1">Membrane</location>
    </subcellularLocation>
</comment>
<evidence type="ECO:0000256" key="2">
    <source>
        <dbReference type="ARBA" id="ARBA00022614"/>
    </source>
</evidence>
<evidence type="ECO:0000313" key="9">
    <source>
        <dbReference type="Proteomes" id="UP000236291"/>
    </source>
</evidence>
<evidence type="ECO:0000256" key="1">
    <source>
        <dbReference type="ARBA" id="ARBA00004370"/>
    </source>
</evidence>
<dbReference type="SUPFAM" id="SSF52058">
    <property type="entry name" value="L domain-like"/>
    <property type="match status" value="1"/>
</dbReference>
<evidence type="ECO:0000256" key="5">
    <source>
        <dbReference type="ARBA" id="ARBA00022989"/>
    </source>
</evidence>
<evidence type="ECO:0000259" key="7">
    <source>
        <dbReference type="PROSITE" id="PS50011"/>
    </source>
</evidence>
<dbReference type="AlphaFoldDB" id="A0A2K3MSF6"/>
<proteinExistence type="predicted"/>
<reference evidence="8 9" key="1">
    <citation type="journal article" date="2014" name="Am. J. Bot.">
        <title>Genome assembly and annotation for red clover (Trifolium pratense; Fabaceae).</title>
        <authorList>
            <person name="Istvanek J."/>
            <person name="Jaros M."/>
            <person name="Krenek A."/>
            <person name="Repkova J."/>
        </authorList>
    </citation>
    <scope>NUCLEOTIDE SEQUENCE [LARGE SCALE GENOMIC DNA]</scope>
    <source>
        <strain evidence="9">cv. Tatra</strain>
        <tissue evidence="8">Young leaves</tissue>
    </source>
</reference>
<keyword evidence="5" id="KW-1133">Transmembrane helix</keyword>
<dbReference type="ExpressionAtlas" id="A0A2K3MSF6">
    <property type="expression patterns" value="baseline"/>
</dbReference>
<dbReference type="Proteomes" id="UP000236291">
    <property type="component" value="Unassembled WGS sequence"/>
</dbReference>
<accession>A0A2K3MSF6</accession>
<dbReference type="GO" id="GO:0016020">
    <property type="term" value="C:membrane"/>
    <property type="evidence" value="ECO:0007669"/>
    <property type="project" value="UniProtKB-SubCell"/>
</dbReference>
<keyword evidence="4" id="KW-0677">Repeat</keyword>
<evidence type="ECO:0000256" key="4">
    <source>
        <dbReference type="ARBA" id="ARBA00022737"/>
    </source>
</evidence>
<dbReference type="FunFam" id="3.80.10.10:FF:000383">
    <property type="entry name" value="Leucine-rich repeat receptor protein kinase EMS1"/>
    <property type="match status" value="1"/>
</dbReference>
<dbReference type="Gene3D" id="3.80.10.10">
    <property type="entry name" value="Ribonuclease Inhibitor"/>
    <property type="match status" value="1"/>
</dbReference>
<evidence type="ECO:0000256" key="3">
    <source>
        <dbReference type="ARBA" id="ARBA00022692"/>
    </source>
</evidence>
<keyword evidence="3" id="KW-0812">Transmembrane</keyword>
<organism evidence="8 9">
    <name type="scientific">Trifolium pratense</name>
    <name type="common">Red clover</name>
    <dbReference type="NCBI Taxonomy" id="57577"/>
    <lineage>
        <taxon>Eukaryota</taxon>
        <taxon>Viridiplantae</taxon>
        <taxon>Streptophyta</taxon>
        <taxon>Embryophyta</taxon>
        <taxon>Tracheophyta</taxon>
        <taxon>Spermatophyta</taxon>
        <taxon>Magnoliopsida</taxon>
        <taxon>eudicotyledons</taxon>
        <taxon>Gunneridae</taxon>
        <taxon>Pentapetalae</taxon>
        <taxon>rosids</taxon>
        <taxon>fabids</taxon>
        <taxon>Fabales</taxon>
        <taxon>Fabaceae</taxon>
        <taxon>Papilionoideae</taxon>
        <taxon>50 kb inversion clade</taxon>
        <taxon>NPAAA clade</taxon>
        <taxon>Hologalegina</taxon>
        <taxon>IRL clade</taxon>
        <taxon>Trifolieae</taxon>
        <taxon>Trifolium</taxon>
    </lineage>
</organism>
<dbReference type="InterPro" id="IPR051809">
    <property type="entry name" value="Plant_receptor-like_S/T_kinase"/>
</dbReference>
<comment type="caution">
    <text evidence="8">The sequence shown here is derived from an EMBL/GenBank/DDBJ whole genome shotgun (WGS) entry which is preliminary data.</text>
</comment>
<dbReference type="Pfam" id="PF13855">
    <property type="entry name" value="LRR_8"/>
    <property type="match status" value="1"/>
</dbReference>
<dbReference type="PROSITE" id="PS50011">
    <property type="entry name" value="PROTEIN_KINASE_DOM"/>
    <property type="match status" value="1"/>
</dbReference>
<dbReference type="STRING" id="57577.A0A2K3MSF6"/>
<keyword evidence="8" id="KW-0808">Transferase</keyword>
<dbReference type="GO" id="GO:0005524">
    <property type="term" value="F:ATP binding"/>
    <property type="evidence" value="ECO:0007669"/>
    <property type="project" value="InterPro"/>
</dbReference>
<gene>
    <name evidence="8" type="ORF">L195_g016842</name>
</gene>
<sequence length="164" mass="18024">MFVSNNQLSGKIPEIKANGFKTLLMERNKFSGSIPNSLGDLASLETLDLSSNNIRGSIPESLENLKYMVSLNLSFNKLEGEVPMKGVFMNLSQVDLQGNNKLCEDMVAHVADFGLARFLSQNPSEKHSSSLELKGSMSYIAPEYGLGGKEFQLVAMCTVLESYF</sequence>
<name>A0A2K3MSF6_TRIPR</name>
<feature type="domain" description="Protein kinase" evidence="7">
    <location>
        <begin position="1"/>
        <end position="164"/>
    </location>
</feature>
<dbReference type="InterPro" id="IPR000719">
    <property type="entry name" value="Prot_kinase_dom"/>
</dbReference>
<keyword evidence="2" id="KW-0433">Leucine-rich repeat</keyword>
<dbReference type="SUPFAM" id="SSF56112">
    <property type="entry name" value="Protein kinase-like (PK-like)"/>
    <property type="match status" value="1"/>
</dbReference>
<dbReference type="PANTHER" id="PTHR27008:SF605">
    <property type="entry name" value="PROTEIN KINASE DOMAIN-CONTAINING PROTEIN"/>
    <property type="match status" value="1"/>
</dbReference>
<reference evidence="8 9" key="2">
    <citation type="journal article" date="2017" name="Front. Plant Sci.">
        <title>Gene Classification and Mining of Molecular Markers Useful in Red Clover (Trifolium pratense) Breeding.</title>
        <authorList>
            <person name="Istvanek J."/>
            <person name="Dluhosova J."/>
            <person name="Dluhos P."/>
            <person name="Patkova L."/>
            <person name="Nedelnik J."/>
            <person name="Repkova J."/>
        </authorList>
    </citation>
    <scope>NUCLEOTIDE SEQUENCE [LARGE SCALE GENOMIC DNA]</scope>
    <source>
        <strain evidence="9">cv. Tatra</strain>
        <tissue evidence="8">Young leaves</tissue>
    </source>
</reference>
<dbReference type="InterPro" id="IPR011009">
    <property type="entry name" value="Kinase-like_dom_sf"/>
</dbReference>
<dbReference type="GO" id="GO:0004672">
    <property type="term" value="F:protein kinase activity"/>
    <property type="evidence" value="ECO:0007669"/>
    <property type="project" value="InterPro"/>
</dbReference>
<keyword evidence="8" id="KW-0418">Kinase</keyword>
<keyword evidence="8" id="KW-0675">Receptor</keyword>
<evidence type="ECO:0000256" key="6">
    <source>
        <dbReference type="ARBA" id="ARBA00023136"/>
    </source>
</evidence>
<dbReference type="PROSITE" id="PS51450">
    <property type="entry name" value="LRR"/>
    <property type="match status" value="1"/>
</dbReference>
<evidence type="ECO:0000313" key="8">
    <source>
        <dbReference type="EMBL" id="PNX93686.1"/>
    </source>
</evidence>
<protein>
    <submittedName>
        <fullName evidence="8">LRR receptor-like kinase resistance protein</fullName>
    </submittedName>
</protein>
<dbReference type="EMBL" id="ASHM01011734">
    <property type="protein sequence ID" value="PNX93686.1"/>
    <property type="molecule type" value="Genomic_DNA"/>
</dbReference>
<dbReference type="InterPro" id="IPR032675">
    <property type="entry name" value="LRR_dom_sf"/>
</dbReference>
<dbReference type="PANTHER" id="PTHR27008">
    <property type="entry name" value="OS04G0122200 PROTEIN"/>
    <property type="match status" value="1"/>
</dbReference>
<keyword evidence="6" id="KW-0472">Membrane</keyword>
<dbReference type="InterPro" id="IPR001611">
    <property type="entry name" value="Leu-rich_rpt"/>
</dbReference>